<gene>
    <name evidence="8" type="ORF">CINC_LOCUS7282</name>
</gene>
<feature type="transmembrane region" description="Helical" evidence="6">
    <location>
        <begin position="12"/>
        <end position="40"/>
    </location>
</feature>
<dbReference type="PROSITE" id="PS51465">
    <property type="entry name" value="KAZAL_2"/>
    <property type="match status" value="1"/>
</dbReference>
<evidence type="ECO:0000256" key="1">
    <source>
        <dbReference type="ARBA" id="ARBA00004651"/>
    </source>
</evidence>
<accession>A0A9P0FTT4</accession>
<feature type="transmembrane region" description="Helical" evidence="6">
    <location>
        <begin position="179"/>
        <end position="199"/>
    </location>
</feature>
<sequence length="565" mass="61400">MMLKGETLLHKLWYFLSTYVLTLKRFDLFLQGSLLIVILLETNAYLLLKRDATEGYHPALVEDYVLLGAAGLEFLLAAAVAWWGRGRRNLALSGWLAVTSAAGLLVLAFPHANVNPIDVELCGGDKVSNFFSSQIVDNNQPARTAFLVLTVMLCALAKVSIWSHGFTYLDDHDPQNGPYFYGILISIRLSLGLSGHNWLRPGSVREDWWKAHLSLCMLTFMFSVLFTLFPRRMPNCVTEETVQTDSGLFSSLGRLVRNRALVLQTLAIATLSAGVFGFVHYDRDYVQARFHIEAIRQDPRTSRTVTDIFRSLVIIFFVMIFRVRFSAQRIDGVKSNTASRVAGVVAIFVAVFFTVLTVVGCDVGEIQGLQTGEFVQPSCSQACGCTSQRYGFSPVCELESRTTFFSPCNAGCTSAEDLNGVLLYGGCACGAGSRAVRGACSLTSCRLAFAAYQILYTVMLAVSASCFLMLGMAVVRSVRAADKALAVGASSALVALLGFGLGHLVYMLISYLTCMYWSGGACALHYPSLWAAGATSAALAAVTSLFSLAASKAPSDRQEPPTTEL</sequence>
<feature type="transmembrane region" description="Helical" evidence="6">
    <location>
        <begin position="487"/>
        <end position="509"/>
    </location>
</feature>
<dbReference type="PANTHER" id="PTHR11388">
    <property type="entry name" value="ORGANIC ANION TRANSPORTER"/>
    <property type="match status" value="1"/>
</dbReference>
<organism evidence="8 9">
    <name type="scientific">Chrysodeixis includens</name>
    <name type="common">Soybean looper</name>
    <name type="synonym">Pseudoplusia includens</name>
    <dbReference type="NCBI Taxonomy" id="689277"/>
    <lineage>
        <taxon>Eukaryota</taxon>
        <taxon>Metazoa</taxon>
        <taxon>Ecdysozoa</taxon>
        <taxon>Arthropoda</taxon>
        <taxon>Hexapoda</taxon>
        <taxon>Insecta</taxon>
        <taxon>Pterygota</taxon>
        <taxon>Neoptera</taxon>
        <taxon>Endopterygota</taxon>
        <taxon>Lepidoptera</taxon>
        <taxon>Glossata</taxon>
        <taxon>Ditrysia</taxon>
        <taxon>Noctuoidea</taxon>
        <taxon>Noctuidae</taxon>
        <taxon>Plusiinae</taxon>
        <taxon>Chrysodeixis</taxon>
    </lineage>
</organism>
<feature type="transmembrane region" description="Helical" evidence="6">
    <location>
        <begin position="90"/>
        <end position="109"/>
    </location>
</feature>
<comment type="subcellular location">
    <subcellularLocation>
        <location evidence="1">Cell membrane</location>
        <topology evidence="1">Multi-pass membrane protein</topology>
    </subcellularLocation>
</comment>
<evidence type="ECO:0000256" key="3">
    <source>
        <dbReference type="ARBA" id="ARBA00022692"/>
    </source>
</evidence>
<evidence type="ECO:0000256" key="5">
    <source>
        <dbReference type="ARBA" id="ARBA00023136"/>
    </source>
</evidence>
<reference evidence="8" key="1">
    <citation type="submission" date="2021-12" db="EMBL/GenBank/DDBJ databases">
        <authorList>
            <person name="King R."/>
        </authorList>
    </citation>
    <scope>NUCLEOTIDE SEQUENCE</scope>
</reference>
<dbReference type="OrthoDB" id="5062115at2759"/>
<feature type="transmembrane region" description="Helical" evidence="6">
    <location>
        <begin position="260"/>
        <end position="281"/>
    </location>
</feature>
<evidence type="ECO:0000313" key="8">
    <source>
        <dbReference type="EMBL" id="CAH0596516.1"/>
    </source>
</evidence>
<evidence type="ECO:0000259" key="7">
    <source>
        <dbReference type="PROSITE" id="PS51465"/>
    </source>
</evidence>
<dbReference type="GO" id="GO:0015347">
    <property type="term" value="F:sodium-independent organic anion transmembrane transporter activity"/>
    <property type="evidence" value="ECO:0007669"/>
    <property type="project" value="TreeGrafter"/>
</dbReference>
<keyword evidence="3 6" id="KW-0812">Transmembrane</keyword>
<feature type="domain" description="Kazal-like" evidence="7">
    <location>
        <begin position="373"/>
        <end position="428"/>
    </location>
</feature>
<dbReference type="Proteomes" id="UP001154114">
    <property type="component" value="Chromosome 22"/>
</dbReference>
<keyword evidence="5 6" id="KW-0472">Membrane</keyword>
<name>A0A9P0FTT4_CHRIL</name>
<feature type="transmembrane region" description="Helical" evidence="6">
    <location>
        <begin position="337"/>
        <end position="359"/>
    </location>
</feature>
<dbReference type="InterPro" id="IPR004156">
    <property type="entry name" value="OATP"/>
</dbReference>
<feature type="transmembrane region" description="Helical" evidence="6">
    <location>
        <begin position="64"/>
        <end position="83"/>
    </location>
</feature>
<evidence type="ECO:0000256" key="6">
    <source>
        <dbReference type="SAM" id="Phobius"/>
    </source>
</evidence>
<dbReference type="Pfam" id="PF03137">
    <property type="entry name" value="OATP"/>
    <property type="match status" value="1"/>
</dbReference>
<feature type="transmembrane region" description="Helical" evidence="6">
    <location>
        <begin position="145"/>
        <end position="167"/>
    </location>
</feature>
<dbReference type="GO" id="GO:0043252">
    <property type="term" value="P:sodium-independent organic anion transport"/>
    <property type="evidence" value="ECO:0007669"/>
    <property type="project" value="TreeGrafter"/>
</dbReference>
<keyword evidence="9" id="KW-1185">Reference proteome</keyword>
<evidence type="ECO:0000313" key="9">
    <source>
        <dbReference type="Proteomes" id="UP001154114"/>
    </source>
</evidence>
<dbReference type="PANTHER" id="PTHR11388:SF158">
    <property type="entry name" value="ORGANIC ANION TRANSPORTING POLYPEPTIDE 33EB"/>
    <property type="match status" value="1"/>
</dbReference>
<dbReference type="GO" id="GO:0016323">
    <property type="term" value="C:basolateral plasma membrane"/>
    <property type="evidence" value="ECO:0007669"/>
    <property type="project" value="TreeGrafter"/>
</dbReference>
<feature type="transmembrane region" description="Helical" evidence="6">
    <location>
        <begin position="454"/>
        <end position="475"/>
    </location>
</feature>
<keyword evidence="2" id="KW-1003">Cell membrane</keyword>
<feature type="transmembrane region" description="Helical" evidence="6">
    <location>
        <begin position="529"/>
        <end position="550"/>
    </location>
</feature>
<dbReference type="EMBL" id="LR824025">
    <property type="protein sequence ID" value="CAH0596516.1"/>
    <property type="molecule type" value="Genomic_DNA"/>
</dbReference>
<evidence type="ECO:0000256" key="2">
    <source>
        <dbReference type="ARBA" id="ARBA00022475"/>
    </source>
</evidence>
<dbReference type="AlphaFoldDB" id="A0A9P0FTT4"/>
<feature type="transmembrane region" description="Helical" evidence="6">
    <location>
        <begin position="308"/>
        <end position="325"/>
    </location>
</feature>
<evidence type="ECO:0000256" key="4">
    <source>
        <dbReference type="ARBA" id="ARBA00022989"/>
    </source>
</evidence>
<keyword evidence="4 6" id="KW-1133">Transmembrane helix</keyword>
<protein>
    <recommendedName>
        <fullName evidence="7">Kazal-like domain-containing protein</fullName>
    </recommendedName>
</protein>
<dbReference type="InterPro" id="IPR002350">
    <property type="entry name" value="Kazal_dom"/>
</dbReference>
<proteinExistence type="predicted"/>
<feature type="transmembrane region" description="Helical" evidence="6">
    <location>
        <begin position="211"/>
        <end position="229"/>
    </location>
</feature>